<protein>
    <recommendedName>
        <fullName evidence="4">PHD-type domain-containing protein</fullName>
    </recommendedName>
</protein>
<sequence length="97" mass="11043">MIGHRKGKGKTTNTVRKISQPLQLVWIPGWNRTPSESDSSDEEEGCFCLVCGKPFSTSRRREVWLQCSECKSWGHTECTPGLPYFICPNYDPDDDSM</sequence>
<dbReference type="InterPro" id="IPR011011">
    <property type="entry name" value="Znf_FYVE_PHD"/>
</dbReference>
<keyword evidence="6" id="KW-1185">Reference proteome</keyword>
<dbReference type="InterPro" id="IPR019787">
    <property type="entry name" value="Znf_PHD-finger"/>
</dbReference>
<dbReference type="AlphaFoldDB" id="A0AAE1AIM7"/>
<evidence type="ECO:0000313" key="5">
    <source>
        <dbReference type="EMBL" id="KAK3787941.1"/>
    </source>
</evidence>
<accession>A0AAE1AIM7</accession>
<name>A0AAE1AIM7_9GAST</name>
<evidence type="ECO:0000256" key="2">
    <source>
        <dbReference type="ARBA" id="ARBA00022771"/>
    </source>
</evidence>
<proteinExistence type="predicted"/>
<dbReference type="Proteomes" id="UP001283361">
    <property type="component" value="Unassembled WGS sequence"/>
</dbReference>
<evidence type="ECO:0000313" key="6">
    <source>
        <dbReference type="Proteomes" id="UP001283361"/>
    </source>
</evidence>
<evidence type="ECO:0000256" key="3">
    <source>
        <dbReference type="ARBA" id="ARBA00022833"/>
    </source>
</evidence>
<dbReference type="Pfam" id="PF00628">
    <property type="entry name" value="PHD"/>
    <property type="match status" value="1"/>
</dbReference>
<keyword evidence="3" id="KW-0862">Zinc</keyword>
<comment type="caution">
    <text evidence="5">The sequence shown here is derived from an EMBL/GenBank/DDBJ whole genome shotgun (WGS) entry which is preliminary data.</text>
</comment>
<dbReference type="GO" id="GO:0008270">
    <property type="term" value="F:zinc ion binding"/>
    <property type="evidence" value="ECO:0007669"/>
    <property type="project" value="UniProtKB-KW"/>
</dbReference>
<dbReference type="SUPFAM" id="SSF57903">
    <property type="entry name" value="FYVE/PHD zinc finger"/>
    <property type="match status" value="1"/>
</dbReference>
<organism evidence="5 6">
    <name type="scientific">Elysia crispata</name>
    <name type="common">lettuce slug</name>
    <dbReference type="NCBI Taxonomy" id="231223"/>
    <lineage>
        <taxon>Eukaryota</taxon>
        <taxon>Metazoa</taxon>
        <taxon>Spiralia</taxon>
        <taxon>Lophotrochozoa</taxon>
        <taxon>Mollusca</taxon>
        <taxon>Gastropoda</taxon>
        <taxon>Heterobranchia</taxon>
        <taxon>Euthyneura</taxon>
        <taxon>Panpulmonata</taxon>
        <taxon>Sacoglossa</taxon>
        <taxon>Placobranchoidea</taxon>
        <taxon>Plakobranchidae</taxon>
        <taxon>Elysia</taxon>
    </lineage>
</organism>
<evidence type="ECO:0000259" key="4">
    <source>
        <dbReference type="Pfam" id="PF00628"/>
    </source>
</evidence>
<gene>
    <name evidence="5" type="ORF">RRG08_008960</name>
</gene>
<dbReference type="EMBL" id="JAWDGP010001820">
    <property type="protein sequence ID" value="KAK3787941.1"/>
    <property type="molecule type" value="Genomic_DNA"/>
</dbReference>
<reference evidence="5" key="1">
    <citation type="journal article" date="2023" name="G3 (Bethesda)">
        <title>A reference genome for the long-term kleptoplast-retaining sea slug Elysia crispata morphotype clarki.</title>
        <authorList>
            <person name="Eastman K.E."/>
            <person name="Pendleton A.L."/>
            <person name="Shaikh M.A."/>
            <person name="Suttiyut T."/>
            <person name="Ogas R."/>
            <person name="Tomko P."/>
            <person name="Gavelis G."/>
            <person name="Widhalm J.R."/>
            <person name="Wisecaver J.H."/>
        </authorList>
    </citation>
    <scope>NUCLEOTIDE SEQUENCE</scope>
    <source>
        <strain evidence="5">ECLA1</strain>
    </source>
</reference>
<keyword evidence="1" id="KW-0479">Metal-binding</keyword>
<keyword evidence="2" id="KW-0863">Zinc-finger</keyword>
<feature type="domain" description="PHD-type" evidence="4">
    <location>
        <begin position="48"/>
        <end position="79"/>
    </location>
</feature>
<evidence type="ECO:0000256" key="1">
    <source>
        <dbReference type="ARBA" id="ARBA00022723"/>
    </source>
</evidence>
<dbReference type="Gene3D" id="3.30.40.10">
    <property type="entry name" value="Zinc/RING finger domain, C3HC4 (zinc finger)"/>
    <property type="match status" value="1"/>
</dbReference>
<dbReference type="InterPro" id="IPR013083">
    <property type="entry name" value="Znf_RING/FYVE/PHD"/>
</dbReference>